<protein>
    <recommendedName>
        <fullName evidence="5">FIIND domain-containing protein</fullName>
    </recommendedName>
</protein>
<proteinExistence type="predicted"/>
<evidence type="ECO:0000313" key="6">
    <source>
        <dbReference type="Ensembl" id="ENSPCEP00000012156.1"/>
    </source>
</evidence>
<dbReference type="GO" id="GO:0061702">
    <property type="term" value="C:canonical inflammasome complex"/>
    <property type="evidence" value="ECO:0007669"/>
    <property type="project" value="TreeGrafter"/>
</dbReference>
<dbReference type="InterPro" id="IPR025307">
    <property type="entry name" value="FIIND_dom"/>
</dbReference>
<dbReference type="GO" id="GO:0045087">
    <property type="term" value="P:innate immune response"/>
    <property type="evidence" value="ECO:0007669"/>
    <property type="project" value="UniProtKB-KW"/>
</dbReference>
<evidence type="ECO:0000256" key="3">
    <source>
        <dbReference type="ARBA" id="ARBA00022588"/>
    </source>
</evidence>
<dbReference type="Proteomes" id="UP000694393">
    <property type="component" value="Unplaced"/>
</dbReference>
<reference evidence="6" key="2">
    <citation type="submission" date="2025-09" db="UniProtKB">
        <authorList>
            <consortium name="Ensembl"/>
        </authorList>
    </citation>
    <scope>IDENTIFICATION</scope>
</reference>
<keyword evidence="2" id="KW-0963">Cytoplasm</keyword>
<dbReference type="PANTHER" id="PTHR46985">
    <property type="entry name" value="NACHT, LRR AND PYD DOMAINS-CONTAINING PROTEIN 1"/>
    <property type="match status" value="1"/>
</dbReference>
<dbReference type="Ensembl" id="ENSPCET00000012580.1">
    <property type="protein sequence ID" value="ENSPCEP00000012156.1"/>
    <property type="gene ID" value="ENSPCEG00000009657.1"/>
</dbReference>
<accession>A0A8C8S022</accession>
<sequence length="243" mass="26997">MFPHLETVTQSCQPCILVFTDRKSFANDLFCSFPLKHLAWAAVRRQSAGPDGPLVCSSVAFLTSKPDVCVPLVPLRAHLPSAGSFYCSETGLGFDVSAAVTMEYEYGSWAESLSPSARRHWMIAGPLFHIRAEPGPVRAVHLPHFMCLAGDFSPCRIAHFEAGQMTLETPMKISVFHVALANPSFSQLGVLWRKIRSAAKFIPIHSLVLIYRAFNAADITLHLYLIPNDHSLNLWLGSQMWLF</sequence>
<dbReference type="PROSITE" id="PS51830">
    <property type="entry name" value="FIIND"/>
    <property type="match status" value="1"/>
</dbReference>
<keyword evidence="4" id="KW-0391">Immunity</keyword>
<dbReference type="InterPro" id="IPR051249">
    <property type="entry name" value="NLRP_Inflammasome"/>
</dbReference>
<feature type="domain" description="FIIND" evidence="5">
    <location>
        <begin position="52"/>
        <end position="243"/>
    </location>
</feature>
<organism evidence="6 7">
    <name type="scientific">Pelusios castaneus</name>
    <name type="common">West African mud turtle</name>
    <dbReference type="NCBI Taxonomy" id="367368"/>
    <lineage>
        <taxon>Eukaryota</taxon>
        <taxon>Metazoa</taxon>
        <taxon>Chordata</taxon>
        <taxon>Craniata</taxon>
        <taxon>Vertebrata</taxon>
        <taxon>Euteleostomi</taxon>
        <taxon>Archelosauria</taxon>
        <taxon>Testudinata</taxon>
        <taxon>Testudines</taxon>
        <taxon>Pleurodira</taxon>
        <taxon>Pelomedusidae</taxon>
        <taxon>Pelusios</taxon>
    </lineage>
</organism>
<evidence type="ECO:0000256" key="1">
    <source>
        <dbReference type="ARBA" id="ARBA00004514"/>
    </source>
</evidence>
<evidence type="ECO:0000256" key="4">
    <source>
        <dbReference type="ARBA" id="ARBA00022859"/>
    </source>
</evidence>
<keyword evidence="7" id="KW-1185">Reference proteome</keyword>
<evidence type="ECO:0000313" key="7">
    <source>
        <dbReference type="Proteomes" id="UP000694393"/>
    </source>
</evidence>
<dbReference type="AlphaFoldDB" id="A0A8C8S022"/>
<dbReference type="Pfam" id="PF13553">
    <property type="entry name" value="FIIND"/>
    <property type="match status" value="1"/>
</dbReference>
<name>A0A8C8S022_9SAUR</name>
<reference evidence="6" key="1">
    <citation type="submission" date="2025-08" db="UniProtKB">
        <authorList>
            <consortium name="Ensembl"/>
        </authorList>
    </citation>
    <scope>IDENTIFICATION</scope>
</reference>
<evidence type="ECO:0000259" key="5">
    <source>
        <dbReference type="PROSITE" id="PS51830"/>
    </source>
</evidence>
<dbReference type="PANTHER" id="PTHR46985:SF4">
    <property type="entry name" value="CASPASE RECRUITMENT DOMAIN-CONTAINING PROTEIN 8"/>
    <property type="match status" value="1"/>
</dbReference>
<evidence type="ECO:0000256" key="2">
    <source>
        <dbReference type="ARBA" id="ARBA00022490"/>
    </source>
</evidence>
<comment type="subcellular location">
    <subcellularLocation>
        <location evidence="1">Cytoplasm</location>
        <location evidence="1">Cytosol</location>
    </subcellularLocation>
</comment>
<keyword evidence="3" id="KW-0399">Innate immunity</keyword>